<gene>
    <name evidence="5" type="ORF">FJZ00_03670</name>
</gene>
<dbReference type="PRINTS" id="PR00131">
    <property type="entry name" value="GLHYDRLASE1"/>
</dbReference>
<comment type="caution">
    <text evidence="5">The sequence shown here is derived from an EMBL/GenBank/DDBJ whole genome shotgun (WGS) entry which is preliminary data.</text>
</comment>
<protein>
    <submittedName>
        <fullName evidence="5">Glycoside hydrolase family 1 protein</fullName>
    </submittedName>
</protein>
<accession>A0A937X4I7</accession>
<dbReference type="AlphaFoldDB" id="A0A937X4I7"/>
<dbReference type="Proteomes" id="UP000703893">
    <property type="component" value="Unassembled WGS sequence"/>
</dbReference>
<organism evidence="5 6">
    <name type="scientific">Candidatus Tanganyikabacteria bacterium</name>
    <dbReference type="NCBI Taxonomy" id="2961651"/>
    <lineage>
        <taxon>Bacteria</taxon>
        <taxon>Bacillati</taxon>
        <taxon>Candidatus Sericytochromatia</taxon>
        <taxon>Candidatus Tanganyikabacteria</taxon>
    </lineage>
</organism>
<evidence type="ECO:0000313" key="5">
    <source>
        <dbReference type="EMBL" id="MBM3274225.1"/>
    </source>
</evidence>
<dbReference type="PANTHER" id="PTHR10353">
    <property type="entry name" value="GLYCOSYL HYDROLASE"/>
    <property type="match status" value="1"/>
</dbReference>
<dbReference type="InterPro" id="IPR017853">
    <property type="entry name" value="GH"/>
</dbReference>
<evidence type="ECO:0000256" key="1">
    <source>
        <dbReference type="ARBA" id="ARBA00010838"/>
    </source>
</evidence>
<dbReference type="GO" id="GO:0008422">
    <property type="term" value="F:beta-glucosidase activity"/>
    <property type="evidence" value="ECO:0007669"/>
    <property type="project" value="TreeGrafter"/>
</dbReference>
<reference evidence="5 6" key="1">
    <citation type="submission" date="2019-03" db="EMBL/GenBank/DDBJ databases">
        <title>Lake Tanganyika Metagenome-Assembled Genomes (MAGs).</title>
        <authorList>
            <person name="Tran P."/>
        </authorList>
    </citation>
    <scope>NUCLEOTIDE SEQUENCE [LARGE SCALE GENOMIC DNA]</scope>
    <source>
        <strain evidence="5">K_DeepCast_65m_m2_236</strain>
    </source>
</reference>
<dbReference type="Gene3D" id="3.20.20.80">
    <property type="entry name" value="Glycosidases"/>
    <property type="match status" value="1"/>
</dbReference>
<keyword evidence="2 5" id="KW-0378">Hydrolase</keyword>
<evidence type="ECO:0000256" key="2">
    <source>
        <dbReference type="ARBA" id="ARBA00022801"/>
    </source>
</evidence>
<feature type="non-terminal residue" evidence="5">
    <location>
        <position position="1"/>
    </location>
</feature>
<keyword evidence="3" id="KW-0326">Glycosidase</keyword>
<evidence type="ECO:0000313" key="6">
    <source>
        <dbReference type="Proteomes" id="UP000703893"/>
    </source>
</evidence>
<dbReference type="GO" id="GO:0005829">
    <property type="term" value="C:cytosol"/>
    <property type="evidence" value="ECO:0007669"/>
    <property type="project" value="TreeGrafter"/>
</dbReference>
<dbReference type="InterPro" id="IPR001360">
    <property type="entry name" value="Glyco_hydro_1"/>
</dbReference>
<dbReference type="SUPFAM" id="SSF51445">
    <property type="entry name" value="(Trans)glycosidases"/>
    <property type="match status" value="1"/>
</dbReference>
<dbReference type="PANTHER" id="PTHR10353:SF36">
    <property type="entry name" value="LP05116P"/>
    <property type="match status" value="1"/>
</dbReference>
<dbReference type="EMBL" id="VGJX01000157">
    <property type="protein sequence ID" value="MBM3274225.1"/>
    <property type="molecule type" value="Genomic_DNA"/>
</dbReference>
<proteinExistence type="inferred from homology"/>
<sequence>ERLEFFGPYIEDFSLEYLDYIAIDYYWGMAAKTMINVRKAYNWSVSPEMLDDACLDLWKKYRKPILIAENGLATKDLGKRGDGWTREAFLVHHLYYLRQAISQGVPVMGYLHWSLTDNYEIGDYSPRFGLYSVDVRNDPALKRVPTSAVAVYREIAGANALPSKLVWTHMGIGRQP</sequence>
<dbReference type="GO" id="GO:0016052">
    <property type="term" value="P:carbohydrate catabolic process"/>
    <property type="evidence" value="ECO:0007669"/>
    <property type="project" value="TreeGrafter"/>
</dbReference>
<evidence type="ECO:0000256" key="3">
    <source>
        <dbReference type="ARBA" id="ARBA00023295"/>
    </source>
</evidence>
<comment type="similarity">
    <text evidence="1 4">Belongs to the glycosyl hydrolase 1 family.</text>
</comment>
<dbReference type="Pfam" id="PF00232">
    <property type="entry name" value="Glyco_hydro_1"/>
    <property type="match status" value="1"/>
</dbReference>
<evidence type="ECO:0000256" key="4">
    <source>
        <dbReference type="RuleBase" id="RU003690"/>
    </source>
</evidence>
<name>A0A937X4I7_9BACT</name>